<proteinExistence type="predicted"/>
<evidence type="ECO:0000313" key="2">
    <source>
        <dbReference type="Proteomes" id="UP001297272"/>
    </source>
</evidence>
<organism evidence="1 2">
    <name type="scientific">Tianweitania aestuarii</name>
    <dbReference type="NCBI Taxonomy" id="2814886"/>
    <lineage>
        <taxon>Bacteria</taxon>
        <taxon>Pseudomonadati</taxon>
        <taxon>Pseudomonadota</taxon>
        <taxon>Alphaproteobacteria</taxon>
        <taxon>Hyphomicrobiales</taxon>
        <taxon>Phyllobacteriaceae</taxon>
        <taxon>Tianweitania</taxon>
    </lineage>
</organism>
<keyword evidence="2" id="KW-1185">Reference proteome</keyword>
<dbReference type="EMBL" id="JAFMNX010000001">
    <property type="protein sequence ID" value="MBS9720058.1"/>
    <property type="molecule type" value="Genomic_DNA"/>
</dbReference>
<dbReference type="RefSeq" id="WP_213983629.1">
    <property type="nucleotide sequence ID" value="NZ_JAFMNX010000001.1"/>
</dbReference>
<comment type="caution">
    <text evidence="1">The sequence shown here is derived from an EMBL/GenBank/DDBJ whole genome shotgun (WGS) entry which is preliminary data.</text>
</comment>
<evidence type="ECO:0000313" key="1">
    <source>
        <dbReference type="EMBL" id="MBS9720058.1"/>
    </source>
</evidence>
<gene>
    <name evidence="1" type="ORF">JYU29_05070</name>
</gene>
<name>A0ABS5RSN5_9HYPH</name>
<accession>A0ABS5RSN5</accession>
<dbReference type="Proteomes" id="UP001297272">
    <property type="component" value="Unassembled WGS sequence"/>
</dbReference>
<reference evidence="1 2" key="1">
    <citation type="submission" date="2021-03" db="EMBL/GenBank/DDBJ databases">
        <title>Tianweitania aestuarii sp. nov., isolated from a tidal flat.</title>
        <authorList>
            <person name="Park S."/>
            <person name="Yoon J.-H."/>
        </authorList>
    </citation>
    <scope>NUCLEOTIDE SEQUENCE [LARGE SCALE GENOMIC DNA]</scope>
    <source>
        <strain evidence="1 2">BSSL-BM11</strain>
    </source>
</reference>
<sequence length="97" mass="10172">MVSLDVCVQVPDAVSKDTGRIRIAGLTPDSRIIVVASLKAGDTIADHEFSFGLDDGMRLAEACLSGDRRALTSPGLARKLSATLAILFRVCVQSGAI</sequence>
<protein>
    <submittedName>
        <fullName evidence="1">Uncharacterized protein</fullName>
    </submittedName>
</protein>